<keyword evidence="2 9" id="KW-0479">Metal-binding</keyword>
<feature type="domain" description="C2H2-type" evidence="10">
    <location>
        <begin position="252"/>
        <end position="279"/>
    </location>
</feature>
<dbReference type="SMART" id="SM00868">
    <property type="entry name" value="zf-AD"/>
    <property type="match status" value="1"/>
</dbReference>
<evidence type="ECO:0000313" key="13">
    <source>
        <dbReference type="Proteomes" id="UP001497472"/>
    </source>
</evidence>
<keyword evidence="6" id="KW-0238">DNA-binding</keyword>
<evidence type="ECO:0000259" key="10">
    <source>
        <dbReference type="PROSITE" id="PS50157"/>
    </source>
</evidence>
<evidence type="ECO:0000256" key="5">
    <source>
        <dbReference type="ARBA" id="ARBA00022833"/>
    </source>
</evidence>
<evidence type="ECO:0000313" key="12">
    <source>
        <dbReference type="EMBL" id="CAK1541023.1"/>
    </source>
</evidence>
<dbReference type="Gene3D" id="3.40.1800.20">
    <property type="match status" value="1"/>
</dbReference>
<feature type="binding site" evidence="9">
    <location>
        <position position="45"/>
    </location>
    <ligand>
        <name>Zn(2+)</name>
        <dbReference type="ChEBI" id="CHEBI:29105"/>
    </ligand>
</feature>
<feature type="binding site" evidence="9">
    <location>
        <position position="85"/>
    </location>
    <ligand>
        <name>Zn(2+)</name>
        <dbReference type="ChEBI" id="CHEBI:29105"/>
    </ligand>
</feature>
<dbReference type="InterPro" id="IPR013087">
    <property type="entry name" value="Znf_C2H2_type"/>
</dbReference>
<organism evidence="12 13">
    <name type="scientific">Leptosia nina</name>
    <dbReference type="NCBI Taxonomy" id="320188"/>
    <lineage>
        <taxon>Eukaryota</taxon>
        <taxon>Metazoa</taxon>
        <taxon>Ecdysozoa</taxon>
        <taxon>Arthropoda</taxon>
        <taxon>Hexapoda</taxon>
        <taxon>Insecta</taxon>
        <taxon>Pterygota</taxon>
        <taxon>Neoptera</taxon>
        <taxon>Endopterygota</taxon>
        <taxon>Lepidoptera</taxon>
        <taxon>Glossata</taxon>
        <taxon>Ditrysia</taxon>
        <taxon>Papilionoidea</taxon>
        <taxon>Pieridae</taxon>
        <taxon>Pierinae</taxon>
        <taxon>Leptosia</taxon>
    </lineage>
</organism>
<gene>
    <name evidence="12" type="ORF">LNINA_LOCUS1037</name>
</gene>
<dbReference type="InterPro" id="IPR012934">
    <property type="entry name" value="Znf_AD"/>
</dbReference>
<dbReference type="GO" id="GO:0006357">
    <property type="term" value="P:regulation of transcription by RNA polymerase II"/>
    <property type="evidence" value="ECO:0007669"/>
    <property type="project" value="TreeGrafter"/>
</dbReference>
<dbReference type="InterPro" id="IPR036236">
    <property type="entry name" value="Znf_C2H2_sf"/>
</dbReference>
<feature type="domain" description="C2H2-type" evidence="10">
    <location>
        <begin position="142"/>
        <end position="170"/>
    </location>
</feature>
<protein>
    <submittedName>
        <fullName evidence="12">Uncharacterized protein</fullName>
    </submittedName>
</protein>
<dbReference type="SUPFAM" id="SSF57716">
    <property type="entry name" value="Glucocorticoid receptor-like (DNA-binding domain)"/>
    <property type="match status" value="1"/>
</dbReference>
<evidence type="ECO:0000256" key="1">
    <source>
        <dbReference type="ARBA" id="ARBA00004123"/>
    </source>
</evidence>
<dbReference type="SUPFAM" id="SSF57667">
    <property type="entry name" value="beta-beta-alpha zinc fingers"/>
    <property type="match status" value="3"/>
</dbReference>
<dbReference type="PANTHER" id="PTHR24404:SF114">
    <property type="entry name" value="KLUMPFUSS, ISOFORM B-RELATED"/>
    <property type="match status" value="1"/>
</dbReference>
<feature type="domain" description="C2H2-type" evidence="10">
    <location>
        <begin position="224"/>
        <end position="251"/>
    </location>
</feature>
<dbReference type="PROSITE" id="PS51915">
    <property type="entry name" value="ZAD"/>
    <property type="match status" value="1"/>
</dbReference>
<feature type="binding site" evidence="9">
    <location>
        <position position="42"/>
    </location>
    <ligand>
        <name>Zn(2+)</name>
        <dbReference type="ChEBI" id="CHEBI:29105"/>
    </ligand>
</feature>
<evidence type="ECO:0000259" key="11">
    <source>
        <dbReference type="PROSITE" id="PS51915"/>
    </source>
</evidence>
<dbReference type="GO" id="GO:0005634">
    <property type="term" value="C:nucleus"/>
    <property type="evidence" value="ECO:0007669"/>
    <property type="project" value="UniProtKB-SubCell"/>
</dbReference>
<sequence>MVGNLLLLKILHDRRRNENKVPATQNDSSVFNGIKKENEKKCRVCLKDGDIPIFGNLLSDDVSENLRVFADVEIDPDDKLPKFLCNNCHSQLQSAVKFRRAAQEADKILRESPSDPNDINKDNFTYDSAKNEEDAKNSVEDYICVSCNKSFCNFEEYTQHISAYHENVQRVCPVCNKSYKDIYFKKHLAMHNKTQFICDICGKHSLLKGDFIRHRLTHSYDLPFKCNQCPYRGRFAESLKLHVRTHTGDKPYQCPQCPSRFVTKSNLNTHSLTHRDSYDFKCESCGRGFHNKKSYELHLKVDHAGIKEHICDVCNKAFGYRKQLMRHQLKVHKREKLRSGKLPLYLQVQEMQKEKELIPASDLQIEQNML</sequence>
<dbReference type="Pfam" id="PF00096">
    <property type="entry name" value="zf-C2H2"/>
    <property type="match status" value="2"/>
</dbReference>
<name>A0AAV1IY04_9NEOP</name>
<dbReference type="GO" id="GO:0008270">
    <property type="term" value="F:zinc ion binding"/>
    <property type="evidence" value="ECO:0007669"/>
    <property type="project" value="UniProtKB-UniRule"/>
</dbReference>
<evidence type="ECO:0000256" key="7">
    <source>
        <dbReference type="ARBA" id="ARBA00023242"/>
    </source>
</evidence>
<keyword evidence="4 8" id="KW-0863">Zinc-finger</keyword>
<keyword evidence="3" id="KW-0677">Repeat</keyword>
<evidence type="ECO:0000256" key="2">
    <source>
        <dbReference type="ARBA" id="ARBA00022723"/>
    </source>
</evidence>
<keyword evidence="13" id="KW-1185">Reference proteome</keyword>
<dbReference type="Proteomes" id="UP001497472">
    <property type="component" value="Unassembled WGS sequence"/>
</dbReference>
<evidence type="ECO:0000256" key="9">
    <source>
        <dbReference type="PROSITE-ProRule" id="PRU01263"/>
    </source>
</evidence>
<feature type="domain" description="ZAD" evidence="11">
    <location>
        <begin position="40"/>
        <end position="112"/>
    </location>
</feature>
<keyword evidence="5 9" id="KW-0862">Zinc</keyword>
<comment type="caution">
    <text evidence="12">The sequence shown here is derived from an EMBL/GenBank/DDBJ whole genome shotgun (WGS) entry which is preliminary data.</text>
</comment>
<evidence type="ECO:0000256" key="6">
    <source>
        <dbReference type="ARBA" id="ARBA00023125"/>
    </source>
</evidence>
<dbReference type="InterPro" id="IPR050589">
    <property type="entry name" value="Ikaros_C2H2-ZF"/>
</dbReference>
<feature type="binding site" evidence="9">
    <location>
        <position position="88"/>
    </location>
    <ligand>
        <name>Zn(2+)</name>
        <dbReference type="ChEBI" id="CHEBI:29105"/>
    </ligand>
</feature>
<feature type="domain" description="C2H2-type" evidence="10">
    <location>
        <begin position="196"/>
        <end position="223"/>
    </location>
</feature>
<dbReference type="EMBL" id="CAVLEF010000002">
    <property type="protein sequence ID" value="CAK1541023.1"/>
    <property type="molecule type" value="Genomic_DNA"/>
</dbReference>
<proteinExistence type="predicted"/>
<dbReference type="PROSITE" id="PS50157">
    <property type="entry name" value="ZINC_FINGER_C2H2_2"/>
    <property type="match status" value="6"/>
</dbReference>
<dbReference type="GO" id="GO:0003700">
    <property type="term" value="F:DNA-binding transcription factor activity"/>
    <property type="evidence" value="ECO:0007669"/>
    <property type="project" value="TreeGrafter"/>
</dbReference>
<dbReference type="FunFam" id="3.30.160.60:FF:002343">
    <property type="entry name" value="Zinc finger protein 33A"/>
    <property type="match status" value="1"/>
</dbReference>
<keyword evidence="7" id="KW-0539">Nucleus</keyword>
<dbReference type="PROSITE" id="PS00028">
    <property type="entry name" value="ZINC_FINGER_C2H2_1"/>
    <property type="match status" value="4"/>
</dbReference>
<reference evidence="12 13" key="1">
    <citation type="submission" date="2023-11" db="EMBL/GenBank/DDBJ databases">
        <authorList>
            <person name="Okamura Y."/>
        </authorList>
    </citation>
    <scope>NUCLEOTIDE SEQUENCE [LARGE SCALE GENOMIC DNA]</scope>
</reference>
<evidence type="ECO:0000256" key="3">
    <source>
        <dbReference type="ARBA" id="ARBA00022737"/>
    </source>
</evidence>
<evidence type="ECO:0000256" key="8">
    <source>
        <dbReference type="PROSITE-ProRule" id="PRU00042"/>
    </source>
</evidence>
<dbReference type="AlphaFoldDB" id="A0AAV1IY04"/>
<dbReference type="Pfam" id="PF07776">
    <property type="entry name" value="zf-AD"/>
    <property type="match status" value="1"/>
</dbReference>
<evidence type="ECO:0000256" key="4">
    <source>
        <dbReference type="ARBA" id="ARBA00022771"/>
    </source>
</evidence>
<dbReference type="GO" id="GO:0000978">
    <property type="term" value="F:RNA polymerase II cis-regulatory region sequence-specific DNA binding"/>
    <property type="evidence" value="ECO:0007669"/>
    <property type="project" value="TreeGrafter"/>
</dbReference>
<comment type="subcellular location">
    <subcellularLocation>
        <location evidence="1">Nucleus</location>
    </subcellularLocation>
</comment>
<feature type="domain" description="C2H2-type" evidence="10">
    <location>
        <begin position="309"/>
        <end position="337"/>
    </location>
</feature>
<accession>A0AAV1IY04</accession>
<dbReference type="Gene3D" id="3.30.160.60">
    <property type="entry name" value="Classic Zinc Finger"/>
    <property type="match status" value="4"/>
</dbReference>
<dbReference type="PANTHER" id="PTHR24404">
    <property type="entry name" value="ZINC FINGER PROTEIN"/>
    <property type="match status" value="1"/>
</dbReference>
<dbReference type="SMART" id="SM00355">
    <property type="entry name" value="ZnF_C2H2"/>
    <property type="match status" value="7"/>
</dbReference>
<feature type="domain" description="C2H2-type" evidence="10">
    <location>
        <begin position="280"/>
        <end position="308"/>
    </location>
</feature>